<name>A0A934K1F2_9BACT</name>
<keyword evidence="2" id="KW-0378">Hydrolase</keyword>
<dbReference type="Gene3D" id="3.40.50.1820">
    <property type="entry name" value="alpha/beta hydrolase"/>
    <property type="match status" value="1"/>
</dbReference>
<sequence length="259" mass="28759">MRYLTCGEGRPLVLCHGFLSSAEEFGGRFRALAESRRLIIPDLPGNGASSPLTTRHTVQAMAAAVGALLQHLEIAEFDVAGLCLGASVANALVGRCPDRVGRLVLHTPLLAPTLVRRFYREQVRVLTLPPLWQGVVALSRHRMVSDLYKRYVIAEGDVDLETAQANFDNQRRADPVAAREWLRDGLRYEGLHALIQRTGPTLMIVALQDHMIDVPRLRRMVADQPNIRLFVDSEQGHGWNSAAVHRQLEVMRQFFAGGG</sequence>
<proteinExistence type="predicted"/>
<reference evidence="2 3" key="1">
    <citation type="submission" date="2020-10" db="EMBL/GenBank/DDBJ databases">
        <title>Ca. Dormibacterota MAGs.</title>
        <authorList>
            <person name="Montgomery K."/>
        </authorList>
    </citation>
    <scope>NUCLEOTIDE SEQUENCE [LARGE SCALE GENOMIC DNA]</scope>
    <source>
        <strain evidence="2">SC8812_S17_18</strain>
    </source>
</reference>
<dbReference type="Pfam" id="PF00561">
    <property type="entry name" value="Abhydrolase_1"/>
    <property type="match status" value="1"/>
</dbReference>
<dbReference type="InterPro" id="IPR000073">
    <property type="entry name" value="AB_hydrolase_1"/>
</dbReference>
<dbReference type="GO" id="GO:0016787">
    <property type="term" value="F:hydrolase activity"/>
    <property type="evidence" value="ECO:0007669"/>
    <property type="project" value="UniProtKB-KW"/>
</dbReference>
<dbReference type="InterPro" id="IPR029058">
    <property type="entry name" value="AB_hydrolase_fold"/>
</dbReference>
<dbReference type="PANTHER" id="PTHR43798">
    <property type="entry name" value="MONOACYLGLYCEROL LIPASE"/>
    <property type="match status" value="1"/>
</dbReference>
<dbReference type="Proteomes" id="UP000606991">
    <property type="component" value="Unassembled WGS sequence"/>
</dbReference>
<comment type="caution">
    <text evidence="2">The sequence shown here is derived from an EMBL/GenBank/DDBJ whole genome shotgun (WGS) entry which is preliminary data.</text>
</comment>
<dbReference type="SUPFAM" id="SSF53474">
    <property type="entry name" value="alpha/beta-Hydrolases"/>
    <property type="match status" value="1"/>
</dbReference>
<evidence type="ECO:0000313" key="2">
    <source>
        <dbReference type="EMBL" id="MBJ7595517.1"/>
    </source>
</evidence>
<organism evidence="2 3">
    <name type="scientific">Candidatus Aeolococcus gillhamiae</name>
    <dbReference type="NCBI Taxonomy" id="3127015"/>
    <lineage>
        <taxon>Bacteria</taxon>
        <taxon>Bacillati</taxon>
        <taxon>Candidatus Dormiibacterota</taxon>
        <taxon>Candidatus Dormibacteria</taxon>
        <taxon>Candidatus Aeolococcales</taxon>
        <taxon>Candidatus Aeolococcaceae</taxon>
        <taxon>Candidatus Aeolococcus</taxon>
    </lineage>
</organism>
<dbReference type="PRINTS" id="PR00111">
    <property type="entry name" value="ABHYDROLASE"/>
</dbReference>
<accession>A0A934K1F2</accession>
<dbReference type="InterPro" id="IPR050266">
    <property type="entry name" value="AB_hydrolase_sf"/>
</dbReference>
<evidence type="ECO:0000259" key="1">
    <source>
        <dbReference type="Pfam" id="PF00561"/>
    </source>
</evidence>
<dbReference type="AlphaFoldDB" id="A0A934K1F2"/>
<gene>
    <name evidence="2" type="ORF">JF886_11795</name>
</gene>
<evidence type="ECO:0000313" key="3">
    <source>
        <dbReference type="Proteomes" id="UP000606991"/>
    </source>
</evidence>
<feature type="domain" description="AB hydrolase-1" evidence="1">
    <location>
        <begin position="11"/>
        <end position="237"/>
    </location>
</feature>
<protein>
    <submittedName>
        <fullName evidence="2">Alpha/beta fold hydrolase</fullName>
    </submittedName>
</protein>
<dbReference type="EMBL" id="JAEKNS010000123">
    <property type="protein sequence ID" value="MBJ7595517.1"/>
    <property type="molecule type" value="Genomic_DNA"/>
</dbReference>